<organism evidence="2 3">
    <name type="scientific">Liparis tanakae</name>
    <name type="common">Tanaka's snailfish</name>
    <dbReference type="NCBI Taxonomy" id="230148"/>
    <lineage>
        <taxon>Eukaryota</taxon>
        <taxon>Metazoa</taxon>
        <taxon>Chordata</taxon>
        <taxon>Craniata</taxon>
        <taxon>Vertebrata</taxon>
        <taxon>Euteleostomi</taxon>
        <taxon>Actinopterygii</taxon>
        <taxon>Neopterygii</taxon>
        <taxon>Teleostei</taxon>
        <taxon>Neoteleostei</taxon>
        <taxon>Acanthomorphata</taxon>
        <taxon>Eupercaria</taxon>
        <taxon>Perciformes</taxon>
        <taxon>Cottioidei</taxon>
        <taxon>Cottales</taxon>
        <taxon>Liparidae</taxon>
        <taxon>Liparis</taxon>
    </lineage>
</organism>
<proteinExistence type="predicted"/>
<reference evidence="2 3" key="1">
    <citation type="submission" date="2019-03" db="EMBL/GenBank/DDBJ databases">
        <title>First draft genome of Liparis tanakae, snailfish: a comprehensive survey of snailfish specific genes.</title>
        <authorList>
            <person name="Kim W."/>
            <person name="Song I."/>
            <person name="Jeong J.-H."/>
            <person name="Kim D."/>
            <person name="Kim S."/>
            <person name="Ryu S."/>
            <person name="Song J.Y."/>
            <person name="Lee S.K."/>
        </authorList>
    </citation>
    <scope>NUCLEOTIDE SEQUENCE [LARGE SCALE GENOMIC DNA]</scope>
    <source>
        <tissue evidence="2">Muscle</tissue>
    </source>
</reference>
<sequence>MEARRQPLHADGRDVKYVDGDVAVALDEGQRLMGVPEPLHLGDIRLHQERVDEDEAGGGQQQQPHPPVEQAEGEEQQRAAQAAGHGRVEVPEEGSGVLGDGSQGELRGGDQSLHDSKC</sequence>
<feature type="region of interest" description="Disordered" evidence="1">
    <location>
        <begin position="43"/>
        <end position="118"/>
    </location>
</feature>
<gene>
    <name evidence="2" type="ORF">EYF80_017862</name>
</gene>
<dbReference type="Proteomes" id="UP000314294">
    <property type="component" value="Unassembled WGS sequence"/>
</dbReference>
<evidence type="ECO:0000256" key="1">
    <source>
        <dbReference type="SAM" id="MobiDB-lite"/>
    </source>
</evidence>
<keyword evidence="3" id="KW-1185">Reference proteome</keyword>
<evidence type="ECO:0000313" key="3">
    <source>
        <dbReference type="Proteomes" id="UP000314294"/>
    </source>
</evidence>
<name>A0A4Z2I302_9TELE</name>
<comment type="caution">
    <text evidence="2">The sequence shown here is derived from an EMBL/GenBank/DDBJ whole genome shotgun (WGS) entry which is preliminary data.</text>
</comment>
<evidence type="ECO:0000313" key="2">
    <source>
        <dbReference type="EMBL" id="TNN71855.1"/>
    </source>
</evidence>
<protein>
    <submittedName>
        <fullName evidence="2">Uncharacterized protein</fullName>
    </submittedName>
</protein>
<dbReference type="AlphaFoldDB" id="A0A4Z2I302"/>
<dbReference type="EMBL" id="SRLO01000144">
    <property type="protein sequence ID" value="TNN71855.1"/>
    <property type="molecule type" value="Genomic_DNA"/>
</dbReference>
<accession>A0A4Z2I302</accession>